<dbReference type="InterPro" id="IPR034732">
    <property type="entry name" value="EPHD"/>
</dbReference>
<dbReference type="PROSITE" id="PS50868">
    <property type="entry name" value="POST_SET"/>
    <property type="match status" value="1"/>
</dbReference>
<evidence type="ECO:0000259" key="14">
    <source>
        <dbReference type="PROSITE" id="PS50016"/>
    </source>
</evidence>
<evidence type="ECO:0000313" key="20">
    <source>
        <dbReference type="Proteomes" id="UP001140949"/>
    </source>
</evidence>
<evidence type="ECO:0000256" key="13">
    <source>
        <dbReference type="PROSITE-ProRule" id="PRU00146"/>
    </source>
</evidence>
<evidence type="ECO:0000256" key="3">
    <source>
        <dbReference type="ARBA" id="ARBA00022679"/>
    </source>
</evidence>
<dbReference type="Pfam" id="PF00856">
    <property type="entry name" value="SET"/>
    <property type="match status" value="1"/>
</dbReference>
<dbReference type="SMART" id="SM00249">
    <property type="entry name" value="PHD"/>
    <property type="match status" value="2"/>
</dbReference>
<dbReference type="PANTHER" id="PTHR13793">
    <property type="entry name" value="PHD FINGER PROTEINS"/>
    <property type="match status" value="1"/>
</dbReference>
<evidence type="ECO:0000259" key="16">
    <source>
        <dbReference type="PROSITE" id="PS50868"/>
    </source>
</evidence>
<dbReference type="FunFam" id="3.30.40.10:FF:000464">
    <property type="entry name" value="Histone-lysine N-methyltransferase"/>
    <property type="match status" value="1"/>
</dbReference>
<evidence type="ECO:0000256" key="9">
    <source>
        <dbReference type="ARBA" id="ARBA00022853"/>
    </source>
</evidence>
<dbReference type="GO" id="GO:0006357">
    <property type="term" value="P:regulation of transcription by RNA polymerase II"/>
    <property type="evidence" value="ECO:0007669"/>
    <property type="project" value="TreeGrafter"/>
</dbReference>
<dbReference type="GO" id="GO:0032259">
    <property type="term" value="P:methylation"/>
    <property type="evidence" value="ECO:0007669"/>
    <property type="project" value="UniProtKB-KW"/>
</dbReference>
<dbReference type="SMART" id="SM00317">
    <property type="entry name" value="SET"/>
    <property type="match status" value="1"/>
</dbReference>
<evidence type="ECO:0000259" key="15">
    <source>
        <dbReference type="PROSITE" id="PS50280"/>
    </source>
</evidence>
<dbReference type="CDD" id="cd10518">
    <property type="entry name" value="SET_SETD1-like"/>
    <property type="match status" value="1"/>
</dbReference>
<dbReference type="InterPro" id="IPR001214">
    <property type="entry name" value="SET_dom"/>
</dbReference>
<dbReference type="InterPro" id="IPR019786">
    <property type="entry name" value="Zinc_finger_PHD-type_CS"/>
</dbReference>
<keyword evidence="10" id="KW-0539">Nucleus</keyword>
<keyword evidence="9" id="KW-0156">Chromatin regulator</keyword>
<dbReference type="PROSITE" id="PS51566">
    <property type="entry name" value="SAM_MT43_TRX_MLL"/>
    <property type="match status" value="1"/>
</dbReference>
<keyword evidence="4" id="KW-0949">S-adenosyl-L-methionine</keyword>
<dbReference type="EMBL" id="JANAVB010024800">
    <property type="protein sequence ID" value="KAJ6821944.1"/>
    <property type="molecule type" value="Genomic_DNA"/>
</dbReference>
<dbReference type="Proteomes" id="UP001140949">
    <property type="component" value="Unassembled WGS sequence"/>
</dbReference>
<dbReference type="PROSITE" id="PS50016">
    <property type="entry name" value="ZF_PHD_2"/>
    <property type="match status" value="1"/>
</dbReference>
<evidence type="ECO:0000256" key="6">
    <source>
        <dbReference type="ARBA" id="ARBA00022737"/>
    </source>
</evidence>
<dbReference type="PROSITE" id="PS51805">
    <property type="entry name" value="EPHD"/>
    <property type="match status" value="1"/>
</dbReference>
<organism evidence="19 20">
    <name type="scientific">Iris pallida</name>
    <name type="common">Sweet iris</name>
    <dbReference type="NCBI Taxonomy" id="29817"/>
    <lineage>
        <taxon>Eukaryota</taxon>
        <taxon>Viridiplantae</taxon>
        <taxon>Streptophyta</taxon>
        <taxon>Embryophyta</taxon>
        <taxon>Tracheophyta</taxon>
        <taxon>Spermatophyta</taxon>
        <taxon>Magnoliopsida</taxon>
        <taxon>Liliopsida</taxon>
        <taxon>Asparagales</taxon>
        <taxon>Iridaceae</taxon>
        <taxon>Iridoideae</taxon>
        <taxon>Irideae</taxon>
        <taxon>Iris</taxon>
    </lineage>
</organism>
<evidence type="ECO:0000256" key="12">
    <source>
        <dbReference type="ARBA" id="ARBA00054897"/>
    </source>
</evidence>
<comment type="function">
    <text evidence="12">Histone methyltransferase.</text>
</comment>
<keyword evidence="2" id="KW-0489">Methyltransferase</keyword>
<protein>
    <submittedName>
        <fullName evidence="19">Histone-lysine N-methyltransferase ATX4-like</fullName>
    </submittedName>
</protein>
<comment type="subcellular location">
    <subcellularLocation>
        <location evidence="1">Nucleus</location>
    </subcellularLocation>
</comment>
<keyword evidence="5" id="KW-0479">Metal-binding</keyword>
<dbReference type="InterPro" id="IPR046341">
    <property type="entry name" value="SET_dom_sf"/>
</dbReference>
<dbReference type="GO" id="GO:0008168">
    <property type="term" value="F:methyltransferase activity"/>
    <property type="evidence" value="ECO:0007669"/>
    <property type="project" value="UniProtKB-KW"/>
</dbReference>
<feature type="domain" description="PHD-type" evidence="17">
    <location>
        <begin position="227"/>
        <end position="342"/>
    </location>
</feature>
<keyword evidence="6" id="KW-0677">Repeat</keyword>
<dbReference type="Gene3D" id="3.10.390.10">
    <property type="entry name" value="SAND domain-like"/>
    <property type="match status" value="1"/>
</dbReference>
<dbReference type="InterPro" id="IPR019787">
    <property type="entry name" value="Znf_PHD-finger"/>
</dbReference>
<dbReference type="Gene3D" id="2.170.270.10">
    <property type="entry name" value="SET domain"/>
    <property type="match status" value="1"/>
</dbReference>
<proteinExistence type="predicted"/>
<dbReference type="AlphaFoldDB" id="A0AAX6FZU0"/>
<dbReference type="InterPro" id="IPR050701">
    <property type="entry name" value="Histone_Mod_Regulator"/>
</dbReference>
<evidence type="ECO:0000259" key="17">
    <source>
        <dbReference type="PROSITE" id="PS51805"/>
    </source>
</evidence>
<comment type="catalytic activity">
    <reaction evidence="11">
        <text>L-lysyl-[histone] + S-adenosyl-L-methionine = N(6)-methyl-L-lysyl-[histone] + S-adenosyl-L-homocysteine + H(+)</text>
        <dbReference type="Rhea" id="RHEA:10024"/>
        <dbReference type="Rhea" id="RHEA-COMP:9845"/>
        <dbReference type="Rhea" id="RHEA-COMP:9846"/>
        <dbReference type="ChEBI" id="CHEBI:15378"/>
        <dbReference type="ChEBI" id="CHEBI:29969"/>
        <dbReference type="ChEBI" id="CHEBI:57856"/>
        <dbReference type="ChEBI" id="CHEBI:59789"/>
        <dbReference type="ChEBI" id="CHEBI:61929"/>
    </reaction>
</comment>
<dbReference type="FunFam" id="2.170.270.10:FF:000058">
    <property type="entry name" value="Histone-lysine N-methyltransferase"/>
    <property type="match status" value="1"/>
</dbReference>
<dbReference type="PROSITE" id="PS01359">
    <property type="entry name" value="ZF_PHD_1"/>
    <property type="match status" value="1"/>
</dbReference>
<reference evidence="19" key="2">
    <citation type="submission" date="2023-04" db="EMBL/GenBank/DDBJ databases">
        <authorList>
            <person name="Bruccoleri R.E."/>
            <person name="Oakeley E.J."/>
            <person name="Faust A.-M."/>
            <person name="Dessus-Babus S."/>
            <person name="Altorfer M."/>
            <person name="Burckhardt D."/>
            <person name="Oertli M."/>
            <person name="Naumann U."/>
            <person name="Petersen F."/>
            <person name="Wong J."/>
        </authorList>
    </citation>
    <scope>NUCLEOTIDE SEQUENCE</scope>
    <source>
        <strain evidence="19">GSM-AAB239-AS_SAM_17_03QT</strain>
        <tissue evidence="19">Leaf</tissue>
    </source>
</reference>
<dbReference type="GO" id="GO:0008270">
    <property type="term" value="F:zinc ion binding"/>
    <property type="evidence" value="ECO:0007669"/>
    <property type="project" value="UniProtKB-KW"/>
</dbReference>
<feature type="domain" description="SET" evidence="15">
    <location>
        <begin position="471"/>
        <end position="588"/>
    </location>
</feature>
<feature type="domain" description="PHD-type" evidence="14">
    <location>
        <begin position="173"/>
        <end position="224"/>
    </location>
</feature>
<dbReference type="Gene3D" id="3.30.40.10">
    <property type="entry name" value="Zinc/RING finger domain, C3HC4 (zinc finger)"/>
    <property type="match status" value="2"/>
</dbReference>
<dbReference type="CDD" id="cd15495">
    <property type="entry name" value="PHD_ATX3_4_5_like"/>
    <property type="match status" value="1"/>
</dbReference>
<feature type="domain" description="Post-SET" evidence="16">
    <location>
        <begin position="597"/>
        <end position="613"/>
    </location>
</feature>
<dbReference type="InterPro" id="IPR011011">
    <property type="entry name" value="Znf_FYVE_PHD"/>
</dbReference>
<name>A0AAX6FZU0_IRIPA</name>
<evidence type="ECO:0000256" key="8">
    <source>
        <dbReference type="ARBA" id="ARBA00022833"/>
    </source>
</evidence>
<keyword evidence="8" id="KW-0862">Zinc</keyword>
<dbReference type="InterPro" id="IPR042011">
    <property type="entry name" value="ATX3/4/5_PHD"/>
</dbReference>
<dbReference type="InterPro" id="IPR013083">
    <property type="entry name" value="Znf_RING/FYVE/PHD"/>
</dbReference>
<keyword evidence="3" id="KW-0808">Transferase</keyword>
<evidence type="ECO:0000256" key="2">
    <source>
        <dbReference type="ARBA" id="ARBA00022603"/>
    </source>
</evidence>
<comment type="caution">
    <text evidence="19">The sequence shown here is derived from an EMBL/GenBank/DDBJ whole genome shotgun (WGS) entry which is preliminary data.</text>
</comment>
<sequence>MVGVGFVAMDAKFGFMLNVTKFAAILKIWNEQLISARIASQNPILNYQIQKRSTHKRDNHHLQDVGAAKITVCCSGVEGTYLPDQHVVICHCGSCKAQMLSPSEWERHAGCKSKHWRSTIKVKNTKVPLGRWIEHYNALSSNHAKRPSPKLRKKTLLAFLQEAYEPVNARWTTERCAVCRWVEDWDYNKIIICIRCQIAVHQECYGARKVQDFTSWVCRACETPQHKRECCLCPVKGGALKPTDIGNLWVHVTCAWFRPEVSFKSDETMEPAIGILSIPPQSFAKMCVICKQMHGSCTQCNRCSTYYHAMCASRAGFRMELHCLEKNGKPITKMVSYCALHRAPNPDTVLIMQTPEGVFSTKTLLQNNDKQTGSRLIRKEIPQESVLPALPPLPSDSLSAARCLVYRKAERKIKQQEAVTHRVMGHCHHSLQEIRSLNPPREEKDPKSFSTFRERLYYLQAWPLPHSTEQTRVCFGRSGIHGWGLFARRNIQEGEMVLEYRGEQVRRSVADLREAHYRLEGKDCYLFKISEEVVVDATDKGNIARLINHSCMPNCYARIMSVGDDESRVVLIAKTNVTAGDELTYDYLFDTDEGEECKVPCLCNAPSCRKFMN</sequence>
<dbReference type="GO" id="GO:0048188">
    <property type="term" value="C:Set1C/COMPASS complex"/>
    <property type="evidence" value="ECO:0007669"/>
    <property type="project" value="UniProtKB-ARBA"/>
</dbReference>
<evidence type="ECO:0000313" key="19">
    <source>
        <dbReference type="EMBL" id="KAJ6821944.1"/>
    </source>
</evidence>
<dbReference type="Pfam" id="PF13831">
    <property type="entry name" value="PHD_2"/>
    <property type="match status" value="1"/>
</dbReference>
<evidence type="ECO:0000256" key="1">
    <source>
        <dbReference type="ARBA" id="ARBA00004123"/>
    </source>
</evidence>
<dbReference type="InterPro" id="IPR001965">
    <property type="entry name" value="Znf_PHD"/>
</dbReference>
<evidence type="ECO:0000256" key="10">
    <source>
        <dbReference type="ARBA" id="ARBA00023242"/>
    </source>
</evidence>
<keyword evidence="7 13" id="KW-0863">Zinc-finger</keyword>
<evidence type="ECO:0000256" key="5">
    <source>
        <dbReference type="ARBA" id="ARBA00022723"/>
    </source>
</evidence>
<dbReference type="PANTHER" id="PTHR13793:SF132">
    <property type="entry name" value="HISTONE-LYSINE N-METHYLTRANSFERASE ATX5"/>
    <property type="match status" value="1"/>
</dbReference>
<evidence type="ECO:0000256" key="11">
    <source>
        <dbReference type="ARBA" id="ARBA00052314"/>
    </source>
</evidence>
<evidence type="ECO:0000313" key="18">
    <source>
        <dbReference type="EMBL" id="KAJ6792373.1"/>
    </source>
</evidence>
<dbReference type="PROSITE" id="PS50280">
    <property type="entry name" value="SET"/>
    <property type="match status" value="1"/>
</dbReference>
<dbReference type="Pfam" id="PF13832">
    <property type="entry name" value="zf-HC5HC2H_2"/>
    <property type="match status" value="1"/>
</dbReference>
<accession>A0AAX6FZU0</accession>
<dbReference type="SUPFAM" id="SSF82199">
    <property type="entry name" value="SET domain"/>
    <property type="match status" value="1"/>
</dbReference>
<dbReference type="InterPro" id="IPR010919">
    <property type="entry name" value="SAND-like_dom_sf"/>
</dbReference>
<dbReference type="EMBL" id="JANAVB010043619">
    <property type="protein sequence ID" value="KAJ6792373.1"/>
    <property type="molecule type" value="Genomic_DNA"/>
</dbReference>
<dbReference type="InterPro" id="IPR025780">
    <property type="entry name" value="Hist-Lys_N-MeTrfase_ATX"/>
</dbReference>
<evidence type="ECO:0000256" key="7">
    <source>
        <dbReference type="ARBA" id="ARBA00022771"/>
    </source>
</evidence>
<dbReference type="SUPFAM" id="SSF57903">
    <property type="entry name" value="FYVE/PHD zinc finger"/>
    <property type="match status" value="1"/>
</dbReference>
<dbReference type="GO" id="GO:0006325">
    <property type="term" value="P:chromatin organization"/>
    <property type="evidence" value="ECO:0007669"/>
    <property type="project" value="UniProtKB-KW"/>
</dbReference>
<keyword evidence="20" id="KW-1185">Reference proteome</keyword>
<reference evidence="19" key="1">
    <citation type="journal article" date="2023" name="GigaByte">
        <title>Genome assembly of the bearded iris, Iris pallida Lam.</title>
        <authorList>
            <person name="Bruccoleri R.E."/>
            <person name="Oakeley E.J."/>
            <person name="Faust A.M.E."/>
            <person name="Altorfer M."/>
            <person name="Dessus-Babus S."/>
            <person name="Burckhardt D."/>
            <person name="Oertli M."/>
            <person name="Naumann U."/>
            <person name="Petersen F."/>
            <person name="Wong J."/>
        </authorList>
    </citation>
    <scope>NUCLEOTIDE SEQUENCE</scope>
    <source>
        <strain evidence="19">GSM-AAB239-AS_SAM_17_03QT</strain>
    </source>
</reference>
<evidence type="ECO:0000256" key="4">
    <source>
        <dbReference type="ARBA" id="ARBA00022691"/>
    </source>
</evidence>
<gene>
    <name evidence="19" type="ORF">M6B38_131205</name>
    <name evidence="18" type="ORF">M6B38_239070</name>
</gene>
<dbReference type="InterPro" id="IPR003616">
    <property type="entry name" value="Post-SET_dom"/>
</dbReference>